<dbReference type="SMART" id="SM00579">
    <property type="entry name" value="FBD"/>
    <property type="match status" value="1"/>
</dbReference>
<name>A0AAV1E1B2_OLDCO</name>
<dbReference type="InterPro" id="IPR055357">
    <property type="entry name" value="LRR_At1g61320_AtMIF1"/>
</dbReference>
<evidence type="ECO:0000259" key="1">
    <source>
        <dbReference type="PROSITE" id="PS50181"/>
    </source>
</evidence>
<feature type="domain" description="F-box" evidence="1">
    <location>
        <begin position="302"/>
        <end position="350"/>
    </location>
</feature>
<sequence>MDTELNVMGKANEGMEVWNYRHQKVTHLRRCTYKQSILSKTRKHVQAYVPDVDFHAFLTLCETVTVGERLYQIIITERPEFVDYVSKVVPSLQTLVLDKHPDRGNSIQEELKTWTHARTYVPLGFNAFTTLCEMESSKAGSEPVIWQPSFFHSMCYIFRSALLEPRIWNSLKELILIRVLVSGGTPESFFVHHSGDLTSSEVRRPSLALQCSGINFFLLDTLIMSFVTLISLKIGVPRELLLENVPRLIHIGILFNGYSVEDVIRRLLHCFSKLRVLSLCLHPKQTREVTHLPCTTKQHVHEDRISQLPDEMLCRVLSFLTLTEAGRTSVLSKRWKNVWTYTDDLEFDALSTSFEMLTVDEYVDEILRGRPKFVNLVNKVLQTHRTLVLNKFTIHCALDDSFQAELNKWLQYAFDKRVQKLEVNVSDTAQFVPGIYIFSCALLEQRGWNSLKELMLARVSVSGATLEFLLRDCKYLESLVVHYSKVLTTLQVCRPSLALQNLEIHFCPLKSLTVSNVNLISLKIATPRTVVIKNNVPKLAHIEILSTFYTLEDFGRFLSNSFSKLEVLTLILDSWLAREFDRKLPQLLALKQLSLRLFLYEEGLSISGLSSFFRASPNLEKCSIEMMYPFTITTPGRLEDDFVNCTVPHLRVVEISGYRGHSIEMELVNYFLENAISLRKMIVDSRYKSPTFGTCEKHWFYGPKDCSRIAEISNEGRRCAEQQLLGITMPSHVTLQIL</sequence>
<dbReference type="InterPro" id="IPR053772">
    <property type="entry name" value="At1g61320/At1g61330-like"/>
</dbReference>
<keyword evidence="3" id="KW-1185">Reference proteome</keyword>
<reference evidence="2" key="1">
    <citation type="submission" date="2023-03" db="EMBL/GenBank/DDBJ databases">
        <authorList>
            <person name="Julca I."/>
        </authorList>
    </citation>
    <scope>NUCLEOTIDE SEQUENCE</scope>
</reference>
<dbReference type="SUPFAM" id="SSF81383">
    <property type="entry name" value="F-box domain"/>
    <property type="match status" value="1"/>
</dbReference>
<dbReference type="AlphaFoldDB" id="A0AAV1E1B2"/>
<dbReference type="InterPro" id="IPR032675">
    <property type="entry name" value="LRR_dom_sf"/>
</dbReference>
<dbReference type="PANTHER" id="PTHR34145:SF68">
    <property type="entry name" value="FBD DOMAIN-CONTAINING PROTEIN"/>
    <property type="match status" value="1"/>
</dbReference>
<proteinExistence type="predicted"/>
<accession>A0AAV1E1B2</accession>
<dbReference type="Gene3D" id="1.20.1280.50">
    <property type="match status" value="1"/>
</dbReference>
<dbReference type="InterPro" id="IPR036047">
    <property type="entry name" value="F-box-like_dom_sf"/>
</dbReference>
<dbReference type="Pfam" id="PF23622">
    <property type="entry name" value="LRR_At1g61320_AtMIF1"/>
    <property type="match status" value="1"/>
</dbReference>
<dbReference type="Gene3D" id="3.80.10.10">
    <property type="entry name" value="Ribonuclease Inhibitor"/>
    <property type="match status" value="1"/>
</dbReference>
<dbReference type="Pfam" id="PF00646">
    <property type="entry name" value="F-box"/>
    <property type="match status" value="1"/>
</dbReference>
<dbReference type="PROSITE" id="PS50181">
    <property type="entry name" value="FBOX"/>
    <property type="match status" value="1"/>
</dbReference>
<dbReference type="SMART" id="SM00256">
    <property type="entry name" value="FBOX"/>
    <property type="match status" value="1"/>
</dbReference>
<dbReference type="InterPro" id="IPR001810">
    <property type="entry name" value="F-box_dom"/>
</dbReference>
<dbReference type="InterPro" id="IPR053781">
    <property type="entry name" value="F-box_AtFBL13-like"/>
</dbReference>
<dbReference type="CDD" id="cd22160">
    <property type="entry name" value="F-box_AtFBL13-like"/>
    <property type="match status" value="1"/>
</dbReference>
<organism evidence="2 3">
    <name type="scientific">Oldenlandia corymbosa var. corymbosa</name>
    <dbReference type="NCBI Taxonomy" id="529605"/>
    <lineage>
        <taxon>Eukaryota</taxon>
        <taxon>Viridiplantae</taxon>
        <taxon>Streptophyta</taxon>
        <taxon>Embryophyta</taxon>
        <taxon>Tracheophyta</taxon>
        <taxon>Spermatophyta</taxon>
        <taxon>Magnoliopsida</taxon>
        <taxon>eudicotyledons</taxon>
        <taxon>Gunneridae</taxon>
        <taxon>Pentapetalae</taxon>
        <taxon>asterids</taxon>
        <taxon>lamiids</taxon>
        <taxon>Gentianales</taxon>
        <taxon>Rubiaceae</taxon>
        <taxon>Rubioideae</taxon>
        <taxon>Spermacoceae</taxon>
        <taxon>Hedyotis-Oldenlandia complex</taxon>
        <taxon>Oldenlandia</taxon>
    </lineage>
</organism>
<dbReference type="PANTHER" id="PTHR34145">
    <property type="entry name" value="OS02G0105600 PROTEIN"/>
    <property type="match status" value="1"/>
</dbReference>
<dbReference type="InterPro" id="IPR006566">
    <property type="entry name" value="FBD"/>
</dbReference>
<dbReference type="SUPFAM" id="SSF52047">
    <property type="entry name" value="RNI-like"/>
    <property type="match status" value="1"/>
</dbReference>
<evidence type="ECO:0000313" key="3">
    <source>
        <dbReference type="Proteomes" id="UP001161247"/>
    </source>
</evidence>
<dbReference type="EMBL" id="OX459124">
    <property type="protein sequence ID" value="CAI9113107.1"/>
    <property type="molecule type" value="Genomic_DNA"/>
</dbReference>
<gene>
    <name evidence="2" type="ORF">OLC1_LOCUS20172</name>
</gene>
<dbReference type="Proteomes" id="UP001161247">
    <property type="component" value="Chromosome 7"/>
</dbReference>
<evidence type="ECO:0000313" key="2">
    <source>
        <dbReference type="EMBL" id="CAI9113107.1"/>
    </source>
</evidence>
<protein>
    <submittedName>
        <fullName evidence="2">OLC1v1013649C2</fullName>
    </submittedName>
</protein>